<evidence type="ECO:0000259" key="2">
    <source>
        <dbReference type="SMART" id="SM00867"/>
    </source>
</evidence>
<dbReference type="Pfam" id="PF04264">
    <property type="entry name" value="YceI"/>
    <property type="match status" value="1"/>
</dbReference>
<reference evidence="3 4" key="1">
    <citation type="submission" date="2021-01" db="EMBL/GenBank/DDBJ databases">
        <title>WGS of actinomycetes isolated from Thailand.</title>
        <authorList>
            <person name="Thawai C."/>
        </authorList>
    </citation>
    <scope>NUCLEOTIDE SEQUENCE [LARGE SCALE GENOMIC DNA]</scope>
    <source>
        <strain evidence="3 4">LPG 2</strain>
    </source>
</reference>
<name>A0ABS1MCZ0_9NOCA</name>
<organism evidence="3 4">
    <name type="scientific">Nocardia acididurans</name>
    <dbReference type="NCBI Taxonomy" id="2802282"/>
    <lineage>
        <taxon>Bacteria</taxon>
        <taxon>Bacillati</taxon>
        <taxon>Actinomycetota</taxon>
        <taxon>Actinomycetes</taxon>
        <taxon>Mycobacteriales</taxon>
        <taxon>Nocardiaceae</taxon>
        <taxon>Nocardia</taxon>
    </lineage>
</organism>
<dbReference type="Proteomes" id="UP000602198">
    <property type="component" value="Unassembled WGS sequence"/>
</dbReference>
<dbReference type="SUPFAM" id="SSF101874">
    <property type="entry name" value="YceI-like"/>
    <property type="match status" value="1"/>
</dbReference>
<gene>
    <name evidence="3" type="ORF">JK358_28950</name>
</gene>
<dbReference type="PANTHER" id="PTHR34406">
    <property type="entry name" value="PROTEIN YCEI"/>
    <property type="match status" value="1"/>
</dbReference>
<accession>A0ABS1MCZ0</accession>
<comment type="similarity">
    <text evidence="1">Belongs to the UPF0312 family.</text>
</comment>
<dbReference type="SMART" id="SM00867">
    <property type="entry name" value="YceI"/>
    <property type="match status" value="1"/>
</dbReference>
<protein>
    <submittedName>
        <fullName evidence="3">YceI family protein</fullName>
    </submittedName>
</protein>
<dbReference type="EMBL" id="JAERRJ010000012">
    <property type="protein sequence ID" value="MBL1078442.1"/>
    <property type="molecule type" value="Genomic_DNA"/>
</dbReference>
<sequence length="183" mass="19417">MTASTATALTPGTWAIDTVHSTLGFSVRHMMVSKIRGRFTDFSGSLVIGEDGSASATAEIRVDSVNTDNPQRDAHLRTKDFFSAEDFPLATFKSTGFRVEGEDFKVDGEFSIAGVTKPVTLDVEFLGVNPGMGQGPVAGFEASTVINRRDFGITIDMPLADGGAVIGDKITLNLGIEVVQQQG</sequence>
<evidence type="ECO:0000313" key="4">
    <source>
        <dbReference type="Proteomes" id="UP000602198"/>
    </source>
</evidence>
<dbReference type="RefSeq" id="WP_201953830.1">
    <property type="nucleotide sequence ID" value="NZ_JAERRJ010000012.1"/>
</dbReference>
<keyword evidence="4" id="KW-1185">Reference proteome</keyword>
<comment type="caution">
    <text evidence="3">The sequence shown here is derived from an EMBL/GenBank/DDBJ whole genome shotgun (WGS) entry which is preliminary data.</text>
</comment>
<proteinExistence type="inferred from homology"/>
<evidence type="ECO:0000256" key="1">
    <source>
        <dbReference type="ARBA" id="ARBA00008812"/>
    </source>
</evidence>
<dbReference type="InterPro" id="IPR036761">
    <property type="entry name" value="TTHA0802/YceI-like_sf"/>
</dbReference>
<dbReference type="PANTHER" id="PTHR34406:SF1">
    <property type="entry name" value="PROTEIN YCEI"/>
    <property type="match status" value="1"/>
</dbReference>
<feature type="domain" description="Lipid/polyisoprenoid-binding YceI-like" evidence="2">
    <location>
        <begin position="13"/>
        <end position="179"/>
    </location>
</feature>
<dbReference type="InterPro" id="IPR007372">
    <property type="entry name" value="Lipid/polyisoprenoid-bd_YceI"/>
</dbReference>
<evidence type="ECO:0000313" key="3">
    <source>
        <dbReference type="EMBL" id="MBL1078442.1"/>
    </source>
</evidence>
<dbReference type="Gene3D" id="2.40.128.110">
    <property type="entry name" value="Lipid/polyisoprenoid-binding, YceI-like"/>
    <property type="match status" value="1"/>
</dbReference>